<evidence type="ECO:0000256" key="7">
    <source>
        <dbReference type="ARBA" id="ARBA00022989"/>
    </source>
</evidence>
<dbReference type="EMBL" id="JANBUL010000133">
    <property type="protein sequence ID" value="KAJ2780560.1"/>
    <property type="molecule type" value="Genomic_DNA"/>
</dbReference>
<comment type="subcellular location">
    <subcellularLocation>
        <location evidence="1">Cell membrane</location>
        <topology evidence="1">Multi-pass membrane protein</topology>
    </subcellularLocation>
</comment>
<keyword evidence="6" id="KW-0067">ATP-binding</keyword>
<dbReference type="PROSITE" id="PS50893">
    <property type="entry name" value="ABC_TRANSPORTER_2"/>
    <property type="match status" value="2"/>
</dbReference>
<dbReference type="GO" id="GO:0140359">
    <property type="term" value="F:ABC-type transporter activity"/>
    <property type="evidence" value="ECO:0007669"/>
    <property type="project" value="InterPro"/>
</dbReference>
<dbReference type="SUPFAM" id="SSF52540">
    <property type="entry name" value="P-loop containing nucleoside triphosphate hydrolases"/>
    <property type="match status" value="2"/>
</dbReference>
<dbReference type="FunFam" id="3.40.50.300:FF:002145">
    <property type="entry name" value="ABC transporter (MsbA subfamily)"/>
    <property type="match status" value="1"/>
</dbReference>
<dbReference type="PROSITE" id="PS00211">
    <property type="entry name" value="ABC_TRANSPORTER_1"/>
    <property type="match status" value="1"/>
</dbReference>
<evidence type="ECO:0000256" key="5">
    <source>
        <dbReference type="ARBA" id="ARBA00022741"/>
    </source>
</evidence>
<evidence type="ECO:0000256" key="10">
    <source>
        <dbReference type="SAM" id="MobiDB-lite"/>
    </source>
</evidence>
<evidence type="ECO:0000256" key="9">
    <source>
        <dbReference type="ARBA" id="ARBA00023180"/>
    </source>
</evidence>
<dbReference type="InterPro" id="IPR027417">
    <property type="entry name" value="P-loop_NTPase"/>
</dbReference>
<evidence type="ECO:0000256" key="2">
    <source>
        <dbReference type="ARBA" id="ARBA00022448"/>
    </source>
</evidence>
<keyword evidence="4" id="KW-0812">Transmembrane</keyword>
<keyword evidence="8" id="KW-0472">Membrane</keyword>
<reference evidence="13" key="1">
    <citation type="submission" date="2022-07" db="EMBL/GenBank/DDBJ databases">
        <title>Phylogenomic reconstructions and comparative analyses of Kickxellomycotina fungi.</title>
        <authorList>
            <person name="Reynolds N.K."/>
            <person name="Stajich J.E."/>
            <person name="Barry K."/>
            <person name="Grigoriev I.V."/>
            <person name="Crous P."/>
            <person name="Smith M.E."/>
        </authorList>
    </citation>
    <scope>NUCLEOTIDE SEQUENCE</scope>
    <source>
        <strain evidence="13">NBRC 105414</strain>
    </source>
</reference>
<protein>
    <submittedName>
        <fullName evidence="13">Multidrug resistance-associated protein 6</fullName>
    </submittedName>
</protein>
<keyword evidence="14" id="KW-1185">Reference proteome</keyword>
<keyword evidence="7" id="KW-1133">Transmembrane helix</keyword>
<dbReference type="Pfam" id="PF00005">
    <property type="entry name" value="ABC_tran"/>
    <property type="match status" value="2"/>
</dbReference>
<dbReference type="GO" id="GO:0016887">
    <property type="term" value="F:ATP hydrolysis activity"/>
    <property type="evidence" value="ECO:0007669"/>
    <property type="project" value="InterPro"/>
</dbReference>
<keyword evidence="9" id="KW-0325">Glycoprotein</keyword>
<feature type="region of interest" description="Disordered" evidence="10">
    <location>
        <begin position="729"/>
        <end position="777"/>
    </location>
</feature>
<dbReference type="SUPFAM" id="SSF90123">
    <property type="entry name" value="ABC transporter transmembrane region"/>
    <property type="match status" value="1"/>
</dbReference>
<gene>
    <name evidence="13" type="primary">ABCC6_2</name>
    <name evidence="13" type="ORF">H4R18_003389</name>
</gene>
<evidence type="ECO:0000259" key="11">
    <source>
        <dbReference type="PROSITE" id="PS50893"/>
    </source>
</evidence>
<dbReference type="OrthoDB" id="6500128at2759"/>
<dbReference type="SMART" id="SM00382">
    <property type="entry name" value="AAA"/>
    <property type="match status" value="2"/>
</dbReference>
<dbReference type="GO" id="GO:0005524">
    <property type="term" value="F:ATP binding"/>
    <property type="evidence" value="ECO:0007669"/>
    <property type="project" value="UniProtKB-KW"/>
</dbReference>
<dbReference type="InterPro" id="IPR017871">
    <property type="entry name" value="ABC_transporter-like_CS"/>
</dbReference>
<comment type="caution">
    <text evidence="13">The sequence shown here is derived from an EMBL/GenBank/DDBJ whole genome shotgun (WGS) entry which is preliminary data.</text>
</comment>
<dbReference type="Proteomes" id="UP001140217">
    <property type="component" value="Unassembled WGS sequence"/>
</dbReference>
<accession>A0A9W8HDX7</accession>
<dbReference type="InterPro" id="IPR003593">
    <property type="entry name" value="AAA+_ATPase"/>
</dbReference>
<evidence type="ECO:0000259" key="12">
    <source>
        <dbReference type="PROSITE" id="PS50929"/>
    </source>
</evidence>
<dbReference type="InterPro" id="IPR011527">
    <property type="entry name" value="ABC1_TM_dom"/>
</dbReference>
<evidence type="ECO:0000256" key="3">
    <source>
        <dbReference type="ARBA" id="ARBA00022475"/>
    </source>
</evidence>
<dbReference type="PANTHER" id="PTHR24223">
    <property type="entry name" value="ATP-BINDING CASSETTE SUB-FAMILY C"/>
    <property type="match status" value="1"/>
</dbReference>
<feature type="region of interest" description="Disordered" evidence="10">
    <location>
        <begin position="460"/>
        <end position="496"/>
    </location>
</feature>
<keyword evidence="3" id="KW-1003">Cell membrane</keyword>
<proteinExistence type="predicted"/>
<dbReference type="GO" id="GO:0005886">
    <property type="term" value="C:plasma membrane"/>
    <property type="evidence" value="ECO:0007669"/>
    <property type="project" value="UniProtKB-SubCell"/>
</dbReference>
<feature type="domain" description="ABC transmembrane type-1" evidence="12">
    <location>
        <begin position="162"/>
        <end position="443"/>
    </location>
</feature>
<feature type="compositionally biased region" description="Acidic residues" evidence="10">
    <location>
        <begin position="752"/>
        <end position="773"/>
    </location>
</feature>
<name>A0A9W8HDX7_9FUNG</name>
<evidence type="ECO:0000256" key="6">
    <source>
        <dbReference type="ARBA" id="ARBA00022840"/>
    </source>
</evidence>
<evidence type="ECO:0000256" key="8">
    <source>
        <dbReference type="ARBA" id="ARBA00023136"/>
    </source>
</evidence>
<evidence type="ECO:0000313" key="14">
    <source>
        <dbReference type="Proteomes" id="UP001140217"/>
    </source>
</evidence>
<evidence type="ECO:0000256" key="1">
    <source>
        <dbReference type="ARBA" id="ARBA00004651"/>
    </source>
</evidence>
<sequence>MDPRNHHPARIRAAAAAALGWQWLRHAICVGLLWPWIGTAAHAALAALLVAAAAGKWAAAGTANNPAAEFPGSWTGRVTYHWVYRLLRRSTSGSGGDAAAGAHVPRLPAGLRPERGHARFAAQWRREVAGGRPWLARALARAFARELATCGGLQLLVHARDLAQPVVAARILGRLGGGNGGGDGGGDGGPGDLALLALYAGVAAGGALAEQHQIDARDRAELAMRMALAGAVHAAVATGRRAPVAALQAEADVVAGGTDGARRLAAHAVRLAGAAWAPARLCAGLWVFYRQVGWAVAPGVAVALAYLPLRAWLLRHATAAEAAQQDAAARRAALAAQLLDSAVPVRMLGWAPLLAARIRRLRARAERRPAAVAAAARAAAHAAWGACRSAGPLASLLLYAAAARHLGRPALVTVERVVIVQAVLRQLLPLLADAPHAMDAWHAARAPYAQIEAVLRRAAPEMPSEEPKVCNSPAGSEEPKVRSGPPGPGEPRAAAASEPAAVAIAAAAFAWPGPADPAAPFVLRVDSLVVGRGQLVAVAGAVGAGKSSLLSAILGEMDPAPPGRRPRSRAAVTGRTAYVGQHPWLARGTVRDNVVFGAALDEPWLARVLDACELAHDVARWPLGNRTAVGPGGMALSGGQRMRIALARAVYSRAPVCLVDAALSAVDAHVASRLIDRVLLDSGLLAGTARIVVSSDPRILHAAAAVYDVCAGHVVRRKLHAPLLPAAVAMPTPPGTPRARPHSVGSDPEGGPLDDAEDPEPPIPMLDDDDDGDAASPAQDSAALMLDPVWYVLRLCGRRLVVAHCLTVAAQCAVSRAARLWLLQPAPLPAAAAGHLARHVAWWAADVALDLAAALWAGVAWRRAIFTRSHDDLLDSVARAPLAALTGAAGPAVPLPLSLFTQAQHSVDTQLPEQLADLVAFGINLAFEAWAVAAFHPALVACVAAAVLCVWHVVRTSSAVLRRCTALRAAARPLVDECVRESVAGAVTVRAFGAGAHSQRRLMRAMARHARMRWLCDSIETWIDISMALLRELAVVVVFAIALAERRRTASASAASPAHTALVHTSVLLLLSRLQHLIRHVHPLRTTLASAARHVAATRIPREDAALPGPACVPAGPWPRCGAVVFDDVSARYEPFARDAAAPAVPALRGASFAILPGQHVGIVGRTGAGKSSIAMALLGLLRPHRGRVLVDGTDIARVPSAVLQRRLAVVPQTPYVLPGTLRENLDPHSERSDQDLRRVLALVGLPDADLESTRADTWSAGQKQLLALARALAKRAPILVLDEPTAAVGPATARQILDAIRTHLQGTTVITIAHQIDAVLACHAVLVVADGAVCEAGPPRDLLARPDSAFARMAHSLYT</sequence>
<evidence type="ECO:0000256" key="4">
    <source>
        <dbReference type="ARBA" id="ARBA00022692"/>
    </source>
</evidence>
<dbReference type="InterPro" id="IPR003439">
    <property type="entry name" value="ABC_transporter-like_ATP-bd"/>
</dbReference>
<dbReference type="InterPro" id="IPR050173">
    <property type="entry name" value="ABC_transporter_C-like"/>
</dbReference>
<dbReference type="InterPro" id="IPR036640">
    <property type="entry name" value="ABC1_TM_sf"/>
</dbReference>
<keyword evidence="5" id="KW-0547">Nucleotide-binding</keyword>
<feature type="domain" description="ABC transporter" evidence="11">
    <location>
        <begin position="1124"/>
        <end position="1356"/>
    </location>
</feature>
<dbReference type="PROSITE" id="PS50929">
    <property type="entry name" value="ABC_TM1F"/>
    <property type="match status" value="1"/>
</dbReference>
<keyword evidence="2" id="KW-0813">Transport</keyword>
<dbReference type="Gene3D" id="3.40.50.300">
    <property type="entry name" value="P-loop containing nucleotide triphosphate hydrolases"/>
    <property type="match status" value="2"/>
</dbReference>
<feature type="domain" description="ABC transporter" evidence="11">
    <location>
        <begin position="502"/>
        <end position="736"/>
    </location>
</feature>
<organism evidence="13 14">
    <name type="scientific">Coemansia javaensis</name>
    <dbReference type="NCBI Taxonomy" id="2761396"/>
    <lineage>
        <taxon>Eukaryota</taxon>
        <taxon>Fungi</taxon>
        <taxon>Fungi incertae sedis</taxon>
        <taxon>Zoopagomycota</taxon>
        <taxon>Kickxellomycotina</taxon>
        <taxon>Kickxellomycetes</taxon>
        <taxon>Kickxellales</taxon>
        <taxon>Kickxellaceae</taxon>
        <taxon>Coemansia</taxon>
    </lineage>
</organism>
<dbReference type="Gene3D" id="1.20.1560.10">
    <property type="entry name" value="ABC transporter type 1, transmembrane domain"/>
    <property type="match status" value="2"/>
</dbReference>
<evidence type="ECO:0000313" key="13">
    <source>
        <dbReference type="EMBL" id="KAJ2780560.1"/>
    </source>
</evidence>